<protein>
    <submittedName>
        <fullName evidence="1">Uncharacterized protein</fullName>
    </submittedName>
</protein>
<sequence length="116" mass="13167">MPNQCWAITQDISEGAVKFGTIYNFHNNGKFEATNYYSAGMYSTETVGGNYTYNLVLNEINLTYTGVKPKRTTPIKNSTIKLNKVQNQYALSIKNEYVRDKVGYSYSCIEGFSCLR</sequence>
<accession>A0A7K0FZA5</accession>
<organism evidence="1 2">
    <name type="scientific">Pedobacter petrophilus</name>
    <dbReference type="NCBI Taxonomy" id="1908241"/>
    <lineage>
        <taxon>Bacteria</taxon>
        <taxon>Pseudomonadati</taxon>
        <taxon>Bacteroidota</taxon>
        <taxon>Sphingobacteriia</taxon>
        <taxon>Sphingobacteriales</taxon>
        <taxon>Sphingobacteriaceae</taxon>
        <taxon>Pedobacter</taxon>
    </lineage>
</organism>
<evidence type="ECO:0000313" key="2">
    <source>
        <dbReference type="Proteomes" id="UP000487757"/>
    </source>
</evidence>
<reference evidence="1 2" key="1">
    <citation type="submission" date="2019-11" db="EMBL/GenBank/DDBJ databases">
        <title>Pedobacter petrophilus genome.</title>
        <authorList>
            <person name="Feldbauer M.J."/>
            <person name="Newman J.D."/>
        </authorList>
    </citation>
    <scope>NUCLEOTIDE SEQUENCE [LARGE SCALE GENOMIC DNA]</scope>
    <source>
        <strain evidence="1 2">LMG 29686</strain>
    </source>
</reference>
<evidence type="ECO:0000313" key="1">
    <source>
        <dbReference type="EMBL" id="MRX76530.1"/>
    </source>
</evidence>
<gene>
    <name evidence="1" type="ORF">GJU39_10545</name>
</gene>
<dbReference type="Proteomes" id="UP000487757">
    <property type="component" value="Unassembled WGS sequence"/>
</dbReference>
<comment type="caution">
    <text evidence="1">The sequence shown here is derived from an EMBL/GenBank/DDBJ whole genome shotgun (WGS) entry which is preliminary data.</text>
</comment>
<dbReference type="RefSeq" id="WP_154280768.1">
    <property type="nucleotide sequence ID" value="NZ_JBHUJQ010000001.1"/>
</dbReference>
<name>A0A7K0FZA5_9SPHI</name>
<proteinExistence type="predicted"/>
<dbReference type="OrthoDB" id="9876691at2"/>
<keyword evidence="2" id="KW-1185">Reference proteome</keyword>
<dbReference type="AlphaFoldDB" id="A0A7K0FZA5"/>
<dbReference type="EMBL" id="WKKH01000013">
    <property type="protein sequence ID" value="MRX76530.1"/>
    <property type="molecule type" value="Genomic_DNA"/>
</dbReference>